<evidence type="ECO:0000313" key="2">
    <source>
        <dbReference type="Proteomes" id="UP000076502"/>
    </source>
</evidence>
<dbReference type="Proteomes" id="UP000076502">
    <property type="component" value="Unassembled WGS sequence"/>
</dbReference>
<keyword evidence="2" id="KW-1185">Reference proteome</keyword>
<organism evidence="1 2">
    <name type="scientific">Dufourea novaeangliae</name>
    <name type="common">Sweat bee</name>
    <dbReference type="NCBI Taxonomy" id="178035"/>
    <lineage>
        <taxon>Eukaryota</taxon>
        <taxon>Metazoa</taxon>
        <taxon>Ecdysozoa</taxon>
        <taxon>Arthropoda</taxon>
        <taxon>Hexapoda</taxon>
        <taxon>Insecta</taxon>
        <taxon>Pterygota</taxon>
        <taxon>Neoptera</taxon>
        <taxon>Endopterygota</taxon>
        <taxon>Hymenoptera</taxon>
        <taxon>Apocrita</taxon>
        <taxon>Aculeata</taxon>
        <taxon>Apoidea</taxon>
        <taxon>Anthophila</taxon>
        <taxon>Halictidae</taxon>
        <taxon>Rophitinae</taxon>
        <taxon>Dufourea</taxon>
    </lineage>
</organism>
<reference evidence="1 2" key="1">
    <citation type="submission" date="2015-07" db="EMBL/GenBank/DDBJ databases">
        <title>The genome of Dufourea novaeangliae.</title>
        <authorList>
            <person name="Pan H."/>
            <person name="Kapheim K."/>
        </authorList>
    </citation>
    <scope>NUCLEOTIDE SEQUENCE [LARGE SCALE GENOMIC DNA]</scope>
    <source>
        <strain evidence="1">0120121106</strain>
        <tissue evidence="1">Whole body</tissue>
    </source>
</reference>
<dbReference type="AlphaFoldDB" id="A0A154P4Z4"/>
<sequence>MHPSYTPLFDILTPCLPSASERSRPSYMYPHPLLLTRSLDSRSRPRLDVVGPLSMKTYLPQVSAPNRGFEDAEEKQG</sequence>
<name>A0A154P4Z4_DUFNO</name>
<dbReference type="EMBL" id="KQ434819">
    <property type="protein sequence ID" value="KZC06923.1"/>
    <property type="molecule type" value="Genomic_DNA"/>
</dbReference>
<gene>
    <name evidence="1" type="ORF">WN55_08158</name>
</gene>
<protein>
    <submittedName>
        <fullName evidence="1">Uncharacterized protein</fullName>
    </submittedName>
</protein>
<accession>A0A154P4Z4</accession>
<evidence type="ECO:0000313" key="1">
    <source>
        <dbReference type="EMBL" id="KZC06923.1"/>
    </source>
</evidence>
<proteinExistence type="predicted"/>